<keyword evidence="5" id="KW-1185">Reference proteome</keyword>
<dbReference type="InterPro" id="IPR001478">
    <property type="entry name" value="PDZ"/>
</dbReference>
<dbReference type="Proteomes" id="UP000633263">
    <property type="component" value="Unassembled WGS sequence"/>
</dbReference>
<dbReference type="PROSITE" id="PS50106">
    <property type="entry name" value="PDZ"/>
    <property type="match status" value="1"/>
</dbReference>
<dbReference type="SMART" id="SM00228">
    <property type="entry name" value="PDZ"/>
    <property type="match status" value="1"/>
</dbReference>
<dbReference type="PANTHER" id="PTHR43343">
    <property type="entry name" value="PEPTIDASE S12"/>
    <property type="match status" value="1"/>
</dbReference>
<dbReference type="EMBL" id="BMNN01000001">
    <property type="protein sequence ID" value="GGI88923.1"/>
    <property type="molecule type" value="Genomic_DNA"/>
</dbReference>
<dbReference type="SUPFAM" id="SSF50494">
    <property type="entry name" value="Trypsin-like serine proteases"/>
    <property type="match status" value="1"/>
</dbReference>
<sequence length="256" mass="26798">MVAGADGILVALQDGREAMAELIGTDPETDLAVLKIDLPDLPVATISEEEQLRTGDVVMAIGNPFGLGQTVTKGIISATGRSQLGLNTYEDFIQTDAAINQGNSGGALINAYGRLIGINTAIFSQSGGSQGIGFAIPAPLALNVMEQIIEKGRVIRGWLGVEVQPLTDELAESFGLIQARGIVVSGLYRNGPAWNAGLRPGDVIMTIDGEPASSGRQAMNLVARTRPGQTVELEVLRDGQPMIFAAEVSVRPTFGS</sequence>
<dbReference type="CDD" id="cd10839">
    <property type="entry name" value="cpPDZ1_DegP-like"/>
    <property type="match status" value="1"/>
</dbReference>
<evidence type="ECO:0000256" key="2">
    <source>
        <dbReference type="ARBA" id="ARBA00022801"/>
    </source>
</evidence>
<reference evidence="5" key="1">
    <citation type="journal article" date="2019" name="Int. J. Syst. Evol. Microbiol.">
        <title>The Global Catalogue of Microorganisms (GCM) 10K type strain sequencing project: providing services to taxonomists for standard genome sequencing and annotation.</title>
        <authorList>
            <consortium name="The Broad Institute Genomics Platform"/>
            <consortium name="The Broad Institute Genome Sequencing Center for Infectious Disease"/>
            <person name="Wu L."/>
            <person name="Ma J."/>
        </authorList>
    </citation>
    <scope>NUCLEOTIDE SEQUENCE [LARGE SCALE GENOMIC DNA]</scope>
    <source>
        <strain evidence="5">JCM 11590</strain>
    </source>
</reference>
<keyword evidence="1" id="KW-0645">Protease</keyword>
<dbReference type="Gene3D" id="2.40.10.120">
    <property type="match status" value="1"/>
</dbReference>
<accession>A0ABQ2CIA8</accession>
<proteinExistence type="predicted"/>
<dbReference type="Pfam" id="PF13180">
    <property type="entry name" value="PDZ_2"/>
    <property type="match status" value="1"/>
</dbReference>
<evidence type="ECO:0000313" key="5">
    <source>
        <dbReference type="Proteomes" id="UP000633263"/>
    </source>
</evidence>
<dbReference type="SUPFAM" id="SSF50156">
    <property type="entry name" value="PDZ domain-like"/>
    <property type="match status" value="1"/>
</dbReference>
<keyword evidence="2" id="KW-0378">Hydrolase</keyword>
<dbReference type="Pfam" id="PF13365">
    <property type="entry name" value="Trypsin_2"/>
    <property type="match status" value="1"/>
</dbReference>
<dbReference type="PANTHER" id="PTHR43343:SF3">
    <property type="entry name" value="PROTEASE DO-LIKE 8, CHLOROPLASTIC"/>
    <property type="match status" value="1"/>
</dbReference>
<comment type="caution">
    <text evidence="4">The sequence shown here is derived from an EMBL/GenBank/DDBJ whole genome shotgun (WGS) entry which is preliminary data.</text>
</comment>
<gene>
    <name evidence="4" type="ORF">GCM10009083_01640</name>
</gene>
<dbReference type="InterPro" id="IPR036034">
    <property type="entry name" value="PDZ_sf"/>
</dbReference>
<dbReference type="Gene3D" id="2.30.42.10">
    <property type="match status" value="1"/>
</dbReference>
<evidence type="ECO:0000313" key="4">
    <source>
        <dbReference type="EMBL" id="GGI88923.1"/>
    </source>
</evidence>
<dbReference type="InterPro" id="IPR001940">
    <property type="entry name" value="Peptidase_S1C"/>
</dbReference>
<protein>
    <recommendedName>
        <fullName evidence="3">PDZ domain-containing protein</fullName>
    </recommendedName>
</protein>
<dbReference type="InterPro" id="IPR051201">
    <property type="entry name" value="Chloro_Bact_Ser_Proteases"/>
</dbReference>
<evidence type="ECO:0000256" key="1">
    <source>
        <dbReference type="ARBA" id="ARBA00022670"/>
    </source>
</evidence>
<name>A0ABQ2CIA8_9GAMM</name>
<dbReference type="PRINTS" id="PR00834">
    <property type="entry name" value="PROTEASES2C"/>
</dbReference>
<organism evidence="4 5">
    <name type="scientific">Halopseudomonas pertucinogena</name>
    <dbReference type="NCBI Taxonomy" id="86175"/>
    <lineage>
        <taxon>Bacteria</taxon>
        <taxon>Pseudomonadati</taxon>
        <taxon>Pseudomonadota</taxon>
        <taxon>Gammaproteobacteria</taxon>
        <taxon>Pseudomonadales</taxon>
        <taxon>Pseudomonadaceae</taxon>
        <taxon>Halopseudomonas</taxon>
    </lineage>
</organism>
<feature type="domain" description="PDZ" evidence="3">
    <location>
        <begin position="148"/>
        <end position="239"/>
    </location>
</feature>
<evidence type="ECO:0000259" key="3">
    <source>
        <dbReference type="PROSITE" id="PS50106"/>
    </source>
</evidence>
<dbReference type="InterPro" id="IPR009003">
    <property type="entry name" value="Peptidase_S1_PA"/>
</dbReference>